<proteinExistence type="predicted"/>
<sequence length="509" mass="57953">MSQHFVEDIYGTRSWESRRIGESASSISQNRIRAHGPGVVCTIMKEATTISHFLNELGVPYLVNNDREFIAFDNSRSIQIKTVWLSLQNIAGIALHGLEHDNIAGECPEGEPFHLLRTIAQSQTCYNCDVSSVKTNNKNTTKENQNPSSPELLENSDDEEGELTEEEKDLKAKKIANDQALRCQQFNEFTTNFTVFCSLSLDNVEIDMLAKLPLKQCNVFLINNLAKLDEHGKTVENEENKEKLEKIVSIANKKEKINLWGEVGCDMSQTQWERIINVAALNKLMTTYQLSGLLLDCDNYMRPPLRRDFSQFLNELNSELFEKENEKENEKNVVDELMDCMPRLALKIQLSRKNISEVYEPEQLNKLLKFILLPSSIALSKAKAKSATILTLEQAKIKSNLIILELPTFAILQKREEEKAEPLIVCQFIRKPGVQHHTRYDAVTSYWKTGEEWLSGENEQTIKYKVQYALQRRLGGVLLKSLESDDPEDFCKNGGYGLLNTVHTARCGV</sequence>
<evidence type="ECO:0000313" key="2">
    <source>
        <dbReference type="Proteomes" id="UP001497535"/>
    </source>
</evidence>
<gene>
    <name evidence="1" type="ORF">MENTE1834_LOCUS35285</name>
</gene>
<name>A0ACB1A921_MELEN</name>
<accession>A0ACB1A921</accession>
<evidence type="ECO:0000313" key="1">
    <source>
        <dbReference type="EMBL" id="CAK5087673.1"/>
    </source>
</evidence>
<protein>
    <submittedName>
        <fullName evidence="1">Uncharacterized protein</fullName>
    </submittedName>
</protein>
<keyword evidence="2" id="KW-1185">Reference proteome</keyword>
<comment type="caution">
    <text evidence="1">The sequence shown here is derived from an EMBL/GenBank/DDBJ whole genome shotgun (WGS) entry which is preliminary data.</text>
</comment>
<reference evidence="1" key="1">
    <citation type="submission" date="2023-11" db="EMBL/GenBank/DDBJ databases">
        <authorList>
            <person name="Poullet M."/>
        </authorList>
    </citation>
    <scope>NUCLEOTIDE SEQUENCE</scope>
    <source>
        <strain evidence="1">E1834</strain>
    </source>
</reference>
<dbReference type="EMBL" id="CAVMJV010000067">
    <property type="protein sequence ID" value="CAK5087673.1"/>
    <property type="molecule type" value="Genomic_DNA"/>
</dbReference>
<organism evidence="1 2">
    <name type="scientific">Meloidogyne enterolobii</name>
    <name type="common">Root-knot nematode worm</name>
    <name type="synonym">Meloidogyne mayaguensis</name>
    <dbReference type="NCBI Taxonomy" id="390850"/>
    <lineage>
        <taxon>Eukaryota</taxon>
        <taxon>Metazoa</taxon>
        <taxon>Ecdysozoa</taxon>
        <taxon>Nematoda</taxon>
        <taxon>Chromadorea</taxon>
        <taxon>Rhabditida</taxon>
        <taxon>Tylenchina</taxon>
        <taxon>Tylenchomorpha</taxon>
        <taxon>Tylenchoidea</taxon>
        <taxon>Meloidogynidae</taxon>
        <taxon>Meloidogyninae</taxon>
        <taxon>Meloidogyne</taxon>
    </lineage>
</organism>
<dbReference type="Proteomes" id="UP001497535">
    <property type="component" value="Unassembled WGS sequence"/>
</dbReference>